<dbReference type="GO" id="GO:0050660">
    <property type="term" value="F:flavin adenine dinucleotide binding"/>
    <property type="evidence" value="ECO:0007669"/>
    <property type="project" value="TreeGrafter"/>
</dbReference>
<dbReference type="InterPro" id="IPR012001">
    <property type="entry name" value="Thiamin_PyroP_enz_TPP-bd_dom"/>
</dbReference>
<evidence type="ECO:0000313" key="7">
    <source>
        <dbReference type="EMBL" id="GAM35269.1"/>
    </source>
</evidence>
<feature type="domain" description="Thiamine pyrophosphate enzyme N-terminal TPP-binding" evidence="6">
    <location>
        <begin position="1"/>
        <end position="111"/>
    </location>
</feature>
<dbReference type="InterPro" id="IPR011766">
    <property type="entry name" value="TPP_enzyme_TPP-bd"/>
</dbReference>
<dbReference type="Pfam" id="PF00205">
    <property type="entry name" value="TPP_enzyme_M"/>
    <property type="match status" value="1"/>
</dbReference>
<dbReference type="PROSITE" id="PS00187">
    <property type="entry name" value="TPP_ENZYMES"/>
    <property type="match status" value="1"/>
</dbReference>
<dbReference type="AlphaFoldDB" id="A0A6V8H1T9"/>
<dbReference type="GO" id="GO:0009097">
    <property type="term" value="P:isoleucine biosynthetic process"/>
    <property type="evidence" value="ECO:0007669"/>
    <property type="project" value="TreeGrafter"/>
</dbReference>
<comment type="caution">
    <text evidence="7">The sequence shown here is derived from an EMBL/GenBank/DDBJ whole genome shotgun (WGS) entry which is preliminary data.</text>
</comment>
<dbReference type="Pfam" id="PF02775">
    <property type="entry name" value="TPP_enzyme_C"/>
    <property type="match status" value="1"/>
</dbReference>
<keyword evidence="8" id="KW-1185">Reference proteome</keyword>
<dbReference type="GO" id="GO:0005948">
    <property type="term" value="C:acetolactate synthase complex"/>
    <property type="evidence" value="ECO:0007669"/>
    <property type="project" value="TreeGrafter"/>
</dbReference>
<organism evidence="7 8">
    <name type="scientific">Talaromyces pinophilus</name>
    <name type="common">Penicillium pinophilum</name>
    <dbReference type="NCBI Taxonomy" id="128442"/>
    <lineage>
        <taxon>Eukaryota</taxon>
        <taxon>Fungi</taxon>
        <taxon>Dikarya</taxon>
        <taxon>Ascomycota</taxon>
        <taxon>Pezizomycotina</taxon>
        <taxon>Eurotiomycetes</taxon>
        <taxon>Eurotiomycetidae</taxon>
        <taxon>Eurotiales</taxon>
        <taxon>Trichocomaceae</taxon>
        <taxon>Talaromyces</taxon>
        <taxon>Talaromyces sect. Talaromyces</taxon>
    </lineage>
</organism>
<feature type="domain" description="Thiamine pyrophosphate enzyme central" evidence="4">
    <location>
        <begin position="200"/>
        <end position="332"/>
    </location>
</feature>
<dbReference type="Gene3D" id="3.40.50.1220">
    <property type="entry name" value="TPP-binding domain"/>
    <property type="match status" value="1"/>
</dbReference>
<evidence type="ECO:0000256" key="1">
    <source>
        <dbReference type="ARBA" id="ARBA00007812"/>
    </source>
</evidence>
<evidence type="ECO:0000259" key="4">
    <source>
        <dbReference type="Pfam" id="PF00205"/>
    </source>
</evidence>
<dbReference type="CDD" id="cd02002">
    <property type="entry name" value="TPP_BFDC"/>
    <property type="match status" value="1"/>
</dbReference>
<feature type="domain" description="Thiamine pyrophosphate enzyme TPP-binding" evidence="5">
    <location>
        <begin position="412"/>
        <end position="563"/>
    </location>
</feature>
<evidence type="ECO:0000256" key="3">
    <source>
        <dbReference type="RuleBase" id="RU362132"/>
    </source>
</evidence>
<dbReference type="PANTHER" id="PTHR18968:SF164">
    <property type="entry name" value="PYRUVATE DECARBOXYLASE"/>
    <property type="match status" value="1"/>
</dbReference>
<protein>
    <submittedName>
        <fullName evidence="7">Uncharacterized protein</fullName>
    </submittedName>
</protein>
<dbReference type="Gene3D" id="3.40.50.970">
    <property type="match status" value="2"/>
</dbReference>
<comment type="similarity">
    <text evidence="1 3">Belongs to the TPP enzyme family.</text>
</comment>
<dbReference type="Proteomes" id="UP000053095">
    <property type="component" value="Unassembled WGS sequence"/>
</dbReference>
<dbReference type="SUPFAM" id="SSF52518">
    <property type="entry name" value="Thiamin diphosphate-binding fold (THDP-binding)"/>
    <property type="match status" value="2"/>
</dbReference>
<evidence type="ECO:0000259" key="5">
    <source>
        <dbReference type="Pfam" id="PF02775"/>
    </source>
</evidence>
<dbReference type="CDD" id="cd07035">
    <property type="entry name" value="TPP_PYR_POX_like"/>
    <property type="match status" value="1"/>
</dbReference>
<dbReference type="GO" id="GO:0000287">
    <property type="term" value="F:magnesium ion binding"/>
    <property type="evidence" value="ECO:0007669"/>
    <property type="project" value="InterPro"/>
</dbReference>
<reference evidence="8" key="1">
    <citation type="journal article" date="2015" name="Genome Announc.">
        <title>Draft genome sequence of Talaromyces cellulolyticus strain Y-94, a source of lignocellulosic biomass-degrading enzymes.</title>
        <authorList>
            <person name="Fujii T."/>
            <person name="Koike H."/>
            <person name="Sawayama S."/>
            <person name="Yano S."/>
            <person name="Inoue H."/>
        </authorList>
    </citation>
    <scope>NUCLEOTIDE SEQUENCE [LARGE SCALE GENOMIC DNA]</scope>
    <source>
        <strain evidence="8">Y-94</strain>
    </source>
</reference>
<dbReference type="GO" id="GO:0003984">
    <property type="term" value="F:acetolactate synthase activity"/>
    <property type="evidence" value="ECO:0007669"/>
    <property type="project" value="TreeGrafter"/>
</dbReference>
<dbReference type="InterPro" id="IPR029061">
    <property type="entry name" value="THDP-binding"/>
</dbReference>
<keyword evidence="2 3" id="KW-0786">Thiamine pyrophosphate</keyword>
<dbReference type="SUPFAM" id="SSF52467">
    <property type="entry name" value="DHS-like NAD/FAD-binding domain"/>
    <property type="match status" value="1"/>
</dbReference>
<dbReference type="GO" id="GO:0005739">
    <property type="term" value="C:mitochondrion"/>
    <property type="evidence" value="ECO:0007669"/>
    <property type="project" value="TreeGrafter"/>
</dbReference>
<dbReference type="InterPro" id="IPR029035">
    <property type="entry name" value="DHS-like_NAD/FAD-binding_dom"/>
</dbReference>
<evidence type="ECO:0000313" key="8">
    <source>
        <dbReference type="Proteomes" id="UP000053095"/>
    </source>
</evidence>
<sequence length="575" mass="61903">MLEALASAGVSHLFVNLGSDHPAIVEAVSKWQLDSRQGLRFLTAPNEFVGLSAAQGYFQVSGEMQAMLVHVDAGTLAMAGAIHNVSRARIPVIMMAGTSPITEEGEMRGTRNEFIHYIQDNGSQRNIVKGYSVYDHEIRTGKNAKQIILRAAQFAKSEPQGPAYLVASREALEEEIEPYEVNAKKWAPLATSALSPNSVKEIGAALLAAENPVVITTYLGRDKAAVHELIKLCESLGIAVIEALPAYLNFPHTHPLYQGSQWSEGLSQSPLDTADVVLVIDCDVPWIKSVFRPAASAKVYHIDCDPLKINMSLFHIDTELSCQANARTALEQINDYISELQSSELSTAVGARTQKLAERHDEYIAHINKVSVVPSNDDVITPHYALSVLRSVLDDSCIVLSEGISNFRPVADVLMRTEPGSYFTSGGTALGWHGGAAIGAKLASPSSTVVAVTGDGSFLFSLPANVHWMARKYNAPFLTVILNNRGWKSPMLSAITVHKTGHSSKVTADQLNVTFDPSCDHSQVAVSAGAGFGVCVEKASEIEGALKRALEVVRGGRAAVVDIRLPKFEVGDRVG</sequence>
<dbReference type="InterPro" id="IPR012000">
    <property type="entry name" value="Thiamin_PyroP_enz_cen_dom"/>
</dbReference>
<evidence type="ECO:0000256" key="2">
    <source>
        <dbReference type="ARBA" id="ARBA00023052"/>
    </source>
</evidence>
<dbReference type="NCBIfam" id="NF006203">
    <property type="entry name" value="PRK08327.1"/>
    <property type="match status" value="1"/>
</dbReference>
<evidence type="ECO:0000259" key="6">
    <source>
        <dbReference type="Pfam" id="PF02776"/>
    </source>
</evidence>
<dbReference type="InterPro" id="IPR000399">
    <property type="entry name" value="TPP-bd_CS"/>
</dbReference>
<proteinExistence type="inferred from homology"/>
<dbReference type="GO" id="GO:0030976">
    <property type="term" value="F:thiamine pyrophosphate binding"/>
    <property type="evidence" value="ECO:0007669"/>
    <property type="project" value="InterPro"/>
</dbReference>
<gene>
    <name evidence="7" type="ORF">TCE0_017f03469</name>
</gene>
<dbReference type="InterPro" id="IPR045229">
    <property type="entry name" value="TPP_enz"/>
</dbReference>
<dbReference type="Pfam" id="PF02776">
    <property type="entry name" value="TPP_enzyme_N"/>
    <property type="match status" value="1"/>
</dbReference>
<dbReference type="GO" id="GO:0009099">
    <property type="term" value="P:L-valine biosynthetic process"/>
    <property type="evidence" value="ECO:0007669"/>
    <property type="project" value="TreeGrafter"/>
</dbReference>
<dbReference type="PANTHER" id="PTHR18968">
    <property type="entry name" value="THIAMINE PYROPHOSPHATE ENZYMES"/>
    <property type="match status" value="1"/>
</dbReference>
<dbReference type="EMBL" id="DF933813">
    <property type="protein sequence ID" value="GAM35269.1"/>
    <property type="molecule type" value="Genomic_DNA"/>
</dbReference>
<name>A0A6V8H1T9_TALPI</name>
<accession>A0A6V8H1T9</accession>